<sequence>MKYIFLEKLKNYNGIYSSRQNRKYANIIKKNISLDKKNYNEIYPPYRQNKNYSNIIKKIFFVLVQFR</sequence>
<name>A0A6C0AF08_9ZZZZ</name>
<protein>
    <submittedName>
        <fullName evidence="1">Uncharacterized protein</fullName>
    </submittedName>
</protein>
<reference evidence="1" key="1">
    <citation type="journal article" date="2020" name="Nature">
        <title>Giant virus diversity and host interactions through global metagenomics.</title>
        <authorList>
            <person name="Schulz F."/>
            <person name="Roux S."/>
            <person name="Paez-Espino D."/>
            <person name="Jungbluth S."/>
            <person name="Walsh D.A."/>
            <person name="Denef V.J."/>
            <person name="McMahon K.D."/>
            <person name="Konstantinidis K.T."/>
            <person name="Eloe-Fadrosh E.A."/>
            <person name="Kyrpides N.C."/>
            <person name="Woyke T."/>
        </authorList>
    </citation>
    <scope>NUCLEOTIDE SEQUENCE</scope>
    <source>
        <strain evidence="1">GVMAG-S-1021933-23</strain>
    </source>
</reference>
<accession>A0A6C0AF08</accession>
<evidence type="ECO:0000313" key="1">
    <source>
        <dbReference type="EMBL" id="QHS78367.1"/>
    </source>
</evidence>
<dbReference type="EMBL" id="MN740596">
    <property type="protein sequence ID" value="QHS78367.1"/>
    <property type="molecule type" value="Genomic_DNA"/>
</dbReference>
<dbReference type="AlphaFoldDB" id="A0A6C0AF08"/>
<organism evidence="1">
    <name type="scientific">viral metagenome</name>
    <dbReference type="NCBI Taxonomy" id="1070528"/>
    <lineage>
        <taxon>unclassified sequences</taxon>
        <taxon>metagenomes</taxon>
        <taxon>organismal metagenomes</taxon>
    </lineage>
</organism>
<proteinExistence type="predicted"/>